<dbReference type="Proteomes" id="UP000192578">
    <property type="component" value="Unassembled WGS sequence"/>
</dbReference>
<evidence type="ECO:0008006" key="4">
    <source>
        <dbReference type="Google" id="ProtNLM"/>
    </source>
</evidence>
<comment type="caution">
    <text evidence="2">The sequence shown here is derived from an EMBL/GenBank/DDBJ whole genome shotgun (WGS) entry which is preliminary data.</text>
</comment>
<sequence length="265" mass="29544">MRNSTQLIFLSLFLSCALIPLITGKLHTFDEDEEEYKILLSAKKPKGKAPVKECSASDEKCSGLPVAKNIKPQLKKSKSQDMMDNTAEMMMDLFGNMPGANPLMAAALRVSGEFMKEAPRLRRVMKAKGISLKGVMDEVHDIFNTVIPGLVITMEHADRKCRRQALCRAAKSAGGNSHDFPKSIGMFLSYAAATYVDRVDKTKKQEYIKIVECCSSSDKGIYNKCSAKYLDTEDCSEERMLDPKMLQPIPPSEVELLLSFIPDFK</sequence>
<reference evidence="3" key="1">
    <citation type="submission" date="2017-01" db="EMBL/GenBank/DDBJ databases">
        <title>Comparative genomics of anhydrobiosis in the tardigrade Hypsibius dujardini.</title>
        <authorList>
            <person name="Yoshida Y."/>
            <person name="Koutsovoulos G."/>
            <person name="Laetsch D."/>
            <person name="Stevens L."/>
            <person name="Kumar S."/>
            <person name="Horikawa D."/>
            <person name="Ishino K."/>
            <person name="Komine S."/>
            <person name="Tomita M."/>
            <person name="Blaxter M."/>
            <person name="Arakawa K."/>
        </authorList>
    </citation>
    <scope>NUCLEOTIDE SEQUENCE [LARGE SCALE GENOMIC DNA]</scope>
    <source>
        <strain evidence="3">Z151</strain>
    </source>
</reference>
<proteinExistence type="predicted"/>
<keyword evidence="1" id="KW-0732">Signal</keyword>
<name>A0A1W0WVL9_HYPEX</name>
<accession>A0A1W0WVL9</accession>
<keyword evidence="3" id="KW-1185">Reference proteome</keyword>
<protein>
    <recommendedName>
        <fullName evidence="4">Saposin B-type domain-containing protein</fullName>
    </recommendedName>
</protein>
<evidence type="ECO:0000313" key="3">
    <source>
        <dbReference type="Proteomes" id="UP000192578"/>
    </source>
</evidence>
<evidence type="ECO:0000313" key="2">
    <source>
        <dbReference type="EMBL" id="OQV19245.1"/>
    </source>
</evidence>
<dbReference type="OrthoDB" id="10578371at2759"/>
<dbReference type="PROSITE" id="PS51257">
    <property type="entry name" value="PROKAR_LIPOPROTEIN"/>
    <property type="match status" value="1"/>
</dbReference>
<feature type="chain" id="PRO_5012529019" description="Saposin B-type domain-containing protein" evidence="1">
    <location>
        <begin position="25"/>
        <end position="265"/>
    </location>
</feature>
<feature type="signal peptide" evidence="1">
    <location>
        <begin position="1"/>
        <end position="24"/>
    </location>
</feature>
<gene>
    <name evidence="2" type="ORF">BV898_06668</name>
</gene>
<dbReference type="AlphaFoldDB" id="A0A1W0WVL9"/>
<organism evidence="2 3">
    <name type="scientific">Hypsibius exemplaris</name>
    <name type="common">Freshwater tardigrade</name>
    <dbReference type="NCBI Taxonomy" id="2072580"/>
    <lineage>
        <taxon>Eukaryota</taxon>
        <taxon>Metazoa</taxon>
        <taxon>Ecdysozoa</taxon>
        <taxon>Tardigrada</taxon>
        <taxon>Eutardigrada</taxon>
        <taxon>Parachela</taxon>
        <taxon>Hypsibioidea</taxon>
        <taxon>Hypsibiidae</taxon>
        <taxon>Hypsibius</taxon>
    </lineage>
</organism>
<evidence type="ECO:0000256" key="1">
    <source>
        <dbReference type="SAM" id="SignalP"/>
    </source>
</evidence>
<dbReference type="EMBL" id="MTYJ01000041">
    <property type="protein sequence ID" value="OQV19245.1"/>
    <property type="molecule type" value="Genomic_DNA"/>
</dbReference>